<name>A0A382PM25_9ZZZZ</name>
<gene>
    <name evidence="1" type="ORF">METZ01_LOCUS327150</name>
</gene>
<dbReference type="EMBL" id="UINC01108299">
    <property type="protein sequence ID" value="SVC74296.1"/>
    <property type="molecule type" value="Genomic_DNA"/>
</dbReference>
<dbReference type="AlphaFoldDB" id="A0A382PM25"/>
<evidence type="ECO:0000313" key="1">
    <source>
        <dbReference type="EMBL" id="SVC74296.1"/>
    </source>
</evidence>
<reference evidence="1" key="1">
    <citation type="submission" date="2018-05" db="EMBL/GenBank/DDBJ databases">
        <authorList>
            <person name="Lanie J.A."/>
            <person name="Ng W.-L."/>
            <person name="Kazmierczak K.M."/>
            <person name="Andrzejewski T.M."/>
            <person name="Davidsen T.M."/>
            <person name="Wayne K.J."/>
            <person name="Tettelin H."/>
            <person name="Glass J.I."/>
            <person name="Rusch D."/>
            <person name="Podicherti R."/>
            <person name="Tsui H.-C.T."/>
            <person name="Winkler M.E."/>
        </authorList>
    </citation>
    <scope>NUCLEOTIDE SEQUENCE</scope>
</reference>
<sequence length="238" mass="27910">MELYFGWDYYDYSQQQDISQIIREKFSDFRPNWTYPNDSDTLPLFDDEYMVTNPWHQLTGILTEHTDVSIIHRDSSELIEKEIPFIYLIGIRSGPQYWDKDDRNKLFHNIKQHTKNYIKSGNVLVIVDMSGEGYPIENVDELTLTETGDIPVDIPLEIEKYANIENFPVTNICYLTGNANVRNHYGSKINILYLCNSEMSMKTEVLSDKTEWVTNSFTKALHYKQDNIDNPNTKHFLS</sequence>
<proteinExistence type="predicted"/>
<protein>
    <submittedName>
        <fullName evidence="1">Uncharacterized protein</fullName>
    </submittedName>
</protein>
<accession>A0A382PM25</accession>
<organism evidence="1">
    <name type="scientific">marine metagenome</name>
    <dbReference type="NCBI Taxonomy" id="408172"/>
    <lineage>
        <taxon>unclassified sequences</taxon>
        <taxon>metagenomes</taxon>
        <taxon>ecological metagenomes</taxon>
    </lineage>
</organism>
<feature type="non-terminal residue" evidence="1">
    <location>
        <position position="238"/>
    </location>
</feature>